<protein>
    <recommendedName>
        <fullName evidence="1">Acetyl xylan esterase domain-containing protein</fullName>
    </recommendedName>
</protein>
<name>A0A1A9IAJ5_9BACT</name>
<feature type="domain" description="Acetyl xylan esterase" evidence="1">
    <location>
        <begin position="112"/>
        <end position="276"/>
    </location>
</feature>
<dbReference type="KEGG" id="nia:A8C56_23730"/>
<dbReference type="InterPro" id="IPR029058">
    <property type="entry name" value="AB_hydrolase_fold"/>
</dbReference>
<evidence type="ECO:0000313" key="3">
    <source>
        <dbReference type="Proteomes" id="UP000077667"/>
    </source>
</evidence>
<evidence type="ECO:0000259" key="1">
    <source>
        <dbReference type="Pfam" id="PF05448"/>
    </source>
</evidence>
<dbReference type="Gene3D" id="3.40.50.1820">
    <property type="entry name" value="alpha/beta hydrolase"/>
    <property type="match status" value="2"/>
</dbReference>
<accession>A0A1A9IAJ5</accession>
<dbReference type="RefSeq" id="WP_067761301.1">
    <property type="nucleotide sequence ID" value="NZ_CP015772.1"/>
</dbReference>
<dbReference type="EMBL" id="CP015772">
    <property type="protein sequence ID" value="ANH83584.1"/>
    <property type="molecule type" value="Genomic_DNA"/>
</dbReference>
<reference evidence="2 3" key="1">
    <citation type="submission" date="2016-05" db="EMBL/GenBank/DDBJ databases">
        <title>Niabella ginsenosidivorans BS26 whole genome sequencing.</title>
        <authorList>
            <person name="Im W.T."/>
            <person name="Siddiqi M.Z."/>
        </authorList>
    </citation>
    <scope>NUCLEOTIDE SEQUENCE [LARGE SCALE GENOMIC DNA]</scope>
    <source>
        <strain evidence="2 3">BS26</strain>
    </source>
</reference>
<dbReference type="Proteomes" id="UP000077667">
    <property type="component" value="Chromosome"/>
</dbReference>
<evidence type="ECO:0000313" key="2">
    <source>
        <dbReference type="EMBL" id="ANH83584.1"/>
    </source>
</evidence>
<dbReference type="PANTHER" id="PTHR22946">
    <property type="entry name" value="DIENELACTONE HYDROLASE DOMAIN-CONTAINING PROTEIN-RELATED"/>
    <property type="match status" value="1"/>
</dbReference>
<dbReference type="AlphaFoldDB" id="A0A1A9IAJ5"/>
<sequence length="711" mass="79214">MHKRTNIGRCRSRCTLAAAFIFAGAITRVHSQEVKAIFPQWKYIHSSSQSLYEYLADDALLKLKERKKQLDGLASEKDWVKRQQEIKQAYAQILGPFPSGTPLNAVVTGTLQNDVVRVEKIYFESLPGYYVTGALFLPAGQKKKVPAILYCSGHSQAGFRSGIYQHMILNFVKKGFAVLAFDPIGQGERRQFANDTARKFSPTQEHSYPGNQLFLTGRSSAYYFIWDGMRAIDYLCSRPEIDTSRIGITGRSGGGTQTAYIAAFDSRIKAAAPECYITGYEQLLMSRGPQDAEQNFAGGIAAGLDIPDLLISFAPKPLLLVTTTRDIFSIQGARDAFKEAKRAYSCLGKPDGVHMVEDDAEHASTRKNREATYRFFRQHLANPGSSEDENVPVFKREDLDVTPGGNVYLSLGGENLHTLARNYVTQIVKERAPVRGEEELRQRIIHATGFHKTKTTELPVFSGRYQRKNYFIEAYLVKSPAGYYIPLYRLKPGDSNKKNKAVLLLDDRGKSEAIKDGSMADSLALAGYQVVVPDLSGFGELGNGYIKGGDAYVDGIPLNLWYMGILVNQSLLEIRMKELSVLIDWIKMYSSEIEGVAKGVLTTDLLHIALLRSNDIRSLLLIDPLVSFRSVIETPDYKTQYILSAAAGLIKQYDLYHLINAYSEKNRLVLINPRDGAGKIITGQAGKRLTEYGIAPGHFLTIKYKQGNRSL</sequence>
<gene>
    <name evidence="2" type="ORF">A8C56_23730</name>
</gene>
<keyword evidence="3" id="KW-1185">Reference proteome</keyword>
<dbReference type="OrthoDB" id="3668964at2"/>
<dbReference type="Pfam" id="PF05448">
    <property type="entry name" value="AXE1"/>
    <property type="match status" value="1"/>
</dbReference>
<dbReference type="PANTHER" id="PTHR22946:SF8">
    <property type="entry name" value="ACETYL XYLAN ESTERASE DOMAIN-CONTAINING PROTEIN"/>
    <property type="match status" value="1"/>
</dbReference>
<proteinExistence type="predicted"/>
<dbReference type="InterPro" id="IPR008391">
    <property type="entry name" value="AXE1_dom"/>
</dbReference>
<dbReference type="STRING" id="1176587.A8C56_23730"/>
<organism evidence="2 3">
    <name type="scientific">Niabella ginsenosidivorans</name>
    <dbReference type="NCBI Taxonomy" id="1176587"/>
    <lineage>
        <taxon>Bacteria</taxon>
        <taxon>Pseudomonadati</taxon>
        <taxon>Bacteroidota</taxon>
        <taxon>Chitinophagia</taxon>
        <taxon>Chitinophagales</taxon>
        <taxon>Chitinophagaceae</taxon>
        <taxon>Niabella</taxon>
    </lineage>
</organism>
<dbReference type="SUPFAM" id="SSF53474">
    <property type="entry name" value="alpha/beta-Hydrolases"/>
    <property type="match status" value="2"/>
</dbReference>
<dbReference type="InterPro" id="IPR050261">
    <property type="entry name" value="FrsA_esterase"/>
</dbReference>